<evidence type="ECO:0000313" key="3">
    <source>
        <dbReference type="Proteomes" id="UP000799764"/>
    </source>
</evidence>
<keyword evidence="1" id="KW-0812">Transmembrane</keyword>
<comment type="caution">
    <text evidence="2">The sequence shown here is derived from an EMBL/GenBank/DDBJ whole genome shotgun (WGS) entry which is preliminary data.</text>
</comment>
<accession>A0A9P4P9Q7</accession>
<feature type="transmembrane region" description="Helical" evidence="1">
    <location>
        <begin position="132"/>
        <end position="152"/>
    </location>
</feature>
<feature type="transmembrane region" description="Helical" evidence="1">
    <location>
        <begin position="79"/>
        <end position="112"/>
    </location>
</feature>
<dbReference type="EMBL" id="MU001508">
    <property type="protein sequence ID" value="KAF2440010.1"/>
    <property type="molecule type" value="Genomic_DNA"/>
</dbReference>
<feature type="transmembrane region" description="Helical" evidence="1">
    <location>
        <begin position="164"/>
        <end position="192"/>
    </location>
</feature>
<keyword evidence="3" id="KW-1185">Reference proteome</keyword>
<reference evidence="2" key="1">
    <citation type="journal article" date="2020" name="Stud. Mycol.">
        <title>101 Dothideomycetes genomes: a test case for predicting lifestyles and emergence of pathogens.</title>
        <authorList>
            <person name="Haridas S."/>
            <person name="Albert R."/>
            <person name="Binder M."/>
            <person name="Bloem J."/>
            <person name="Labutti K."/>
            <person name="Salamov A."/>
            <person name="Andreopoulos B."/>
            <person name="Baker S."/>
            <person name="Barry K."/>
            <person name="Bills G."/>
            <person name="Bluhm B."/>
            <person name="Cannon C."/>
            <person name="Castanera R."/>
            <person name="Culley D."/>
            <person name="Daum C."/>
            <person name="Ezra D."/>
            <person name="Gonzalez J."/>
            <person name="Henrissat B."/>
            <person name="Kuo A."/>
            <person name="Liang C."/>
            <person name="Lipzen A."/>
            <person name="Lutzoni F."/>
            <person name="Magnuson J."/>
            <person name="Mondo S."/>
            <person name="Nolan M."/>
            <person name="Ohm R."/>
            <person name="Pangilinan J."/>
            <person name="Park H.-J."/>
            <person name="Ramirez L."/>
            <person name="Alfaro M."/>
            <person name="Sun H."/>
            <person name="Tritt A."/>
            <person name="Yoshinaga Y."/>
            <person name="Zwiers L.-H."/>
            <person name="Turgeon B."/>
            <person name="Goodwin S."/>
            <person name="Spatafora J."/>
            <person name="Crous P."/>
            <person name="Grigoriev I."/>
        </authorList>
    </citation>
    <scope>NUCLEOTIDE SEQUENCE</scope>
    <source>
        <strain evidence="2">CBS 690.94</strain>
    </source>
</reference>
<name>A0A9P4P9Q7_9PLEO</name>
<feature type="transmembrane region" description="Helical" evidence="1">
    <location>
        <begin position="222"/>
        <end position="241"/>
    </location>
</feature>
<gene>
    <name evidence="2" type="ORF">P171DRAFT_489786</name>
</gene>
<evidence type="ECO:0000256" key="1">
    <source>
        <dbReference type="SAM" id="Phobius"/>
    </source>
</evidence>
<evidence type="ECO:0000313" key="2">
    <source>
        <dbReference type="EMBL" id="KAF2440010.1"/>
    </source>
</evidence>
<dbReference type="AlphaFoldDB" id="A0A9P4P9Q7"/>
<sequence>MLVPEFKIKAFAAGVRAAWTPLPGIALRFGILIPLGLYQQHAKTHWKAIEDYPKLGDVYSLDARSGESMAMKWGQRNFYYHLAVLIPSIFLLPPANIIFAIPDIVLLAYLGLTVTHQGHYSPKNMDACKDPALLSNTAFLQAAANLGLLANAERACIQFVQQRNLAVVVCALVASMIFFNICNCFFACLSLAKEVTLSRLPYSQLPFWNNILPTLMLPFRDFGVLCFWILCYVPCLVFRRLPESFQARILFAIRCSSKSIQARFRQRSSAQGARDDHSGTWTHVLREKSPVTPLAEFLGVYDVLVMVATHLHYNDIVNLSLVSRSICQTLLPAPDSAQQPLHLGAYTCDPVTRAQCWACLNQICKGCSFRRVLKEAQLFCDHMLHCLPHCSACYRRTLREPRLEASRQIDTRRCGCRHPTTSSTSRFFQRLFHGGENRARGVSDVASPRGGPLLICRSCNQLSDAELVEDSMRRLECEMSQATTVSNVKGIADSICCSNCRKVLGEGRRWWVCEFCDKECRSGLHGA</sequence>
<proteinExistence type="predicted"/>
<keyword evidence="1" id="KW-0472">Membrane</keyword>
<dbReference type="Proteomes" id="UP000799764">
    <property type="component" value="Unassembled WGS sequence"/>
</dbReference>
<protein>
    <submittedName>
        <fullName evidence="2">Uncharacterized protein</fullName>
    </submittedName>
</protein>
<organism evidence="2 3">
    <name type="scientific">Karstenula rhodostoma CBS 690.94</name>
    <dbReference type="NCBI Taxonomy" id="1392251"/>
    <lineage>
        <taxon>Eukaryota</taxon>
        <taxon>Fungi</taxon>
        <taxon>Dikarya</taxon>
        <taxon>Ascomycota</taxon>
        <taxon>Pezizomycotina</taxon>
        <taxon>Dothideomycetes</taxon>
        <taxon>Pleosporomycetidae</taxon>
        <taxon>Pleosporales</taxon>
        <taxon>Massarineae</taxon>
        <taxon>Didymosphaeriaceae</taxon>
        <taxon>Karstenula</taxon>
    </lineage>
</organism>
<dbReference type="OrthoDB" id="4191440at2759"/>
<keyword evidence="1" id="KW-1133">Transmembrane helix</keyword>